<keyword evidence="4 6" id="KW-0378">Hydrolase</keyword>
<name>A0A7I8HQV6_9ENTR</name>
<evidence type="ECO:0000256" key="8">
    <source>
        <dbReference type="SAM" id="SignalP"/>
    </source>
</evidence>
<dbReference type="Gene3D" id="3.40.710.10">
    <property type="entry name" value="DD-peptidase/beta-lactamase superfamily"/>
    <property type="match status" value="1"/>
</dbReference>
<protein>
    <recommendedName>
        <fullName evidence="3 6">Beta-lactamase</fullName>
        <ecNumber evidence="3 6">3.5.2.6</ecNumber>
    </recommendedName>
</protein>
<proteinExistence type="inferred from homology"/>
<dbReference type="EC" id="3.5.2.6" evidence="3 6"/>
<dbReference type="Pfam" id="PF13354">
    <property type="entry name" value="Beta-lactamase2"/>
    <property type="match status" value="1"/>
</dbReference>
<feature type="chain" id="PRO_5029624451" description="Beta-lactamase" evidence="8">
    <location>
        <begin position="28"/>
        <end position="293"/>
    </location>
</feature>
<dbReference type="PANTHER" id="PTHR35333">
    <property type="entry name" value="BETA-LACTAMASE"/>
    <property type="match status" value="1"/>
</dbReference>
<evidence type="ECO:0000259" key="9">
    <source>
        <dbReference type="Pfam" id="PF13354"/>
    </source>
</evidence>
<evidence type="ECO:0000313" key="10">
    <source>
        <dbReference type="EMBL" id="BCM64580.1"/>
    </source>
</evidence>
<accession>A0A7I8HQV6</accession>
<dbReference type="InterPro" id="IPR023650">
    <property type="entry name" value="Beta-lactam_class-A_AS"/>
</dbReference>
<dbReference type="PANTHER" id="PTHR35333:SF3">
    <property type="entry name" value="BETA-LACTAMASE-TYPE TRANSPEPTIDASE FOLD CONTAINING PROTEIN"/>
    <property type="match status" value="1"/>
</dbReference>
<keyword evidence="10" id="KW-0614">Plasmid</keyword>
<gene>
    <name evidence="10" type="primary">blaA</name>
</gene>
<organism evidence="10">
    <name type="scientific">Enterobacter kobei</name>
    <dbReference type="NCBI Taxonomy" id="208224"/>
    <lineage>
        <taxon>Bacteria</taxon>
        <taxon>Pseudomonadati</taxon>
        <taxon>Pseudomonadota</taxon>
        <taxon>Gammaproteobacteria</taxon>
        <taxon>Enterobacterales</taxon>
        <taxon>Enterobacteriaceae</taxon>
        <taxon>Enterobacter</taxon>
        <taxon>Enterobacter cloacae complex</taxon>
    </lineage>
</organism>
<sequence>MKFQCHFLSVPVAILGCVGLICTSAYAMDTGILDLAVTQEETTLQARVGVAVIDTDSGLTWQHRGDERFPLNSTHKAFSCAAVLAQADRHKLNLEQAIPIERTALVTYSPVTERVPPGGTLTLRELCRAAVSISDNTAANLALDAIGGARTFTAFMRSIGDDKTRLDRREPELNEATPGDARDTTTPIAAARSLQTLLLDGVLSAPARNELTQWMLGDQVADALLRAGLPRDWQIADKSGAGGHGSRSIIAVVWPPKRSAVIVAIYITQTAASMSASNQAVSRIGSALAKALQ</sequence>
<evidence type="ECO:0000256" key="5">
    <source>
        <dbReference type="ARBA" id="ARBA00023251"/>
    </source>
</evidence>
<evidence type="ECO:0000256" key="4">
    <source>
        <dbReference type="ARBA" id="ARBA00022801"/>
    </source>
</evidence>
<dbReference type="GO" id="GO:0008800">
    <property type="term" value="F:beta-lactamase activity"/>
    <property type="evidence" value="ECO:0007669"/>
    <property type="project" value="UniProtKB-UniRule"/>
</dbReference>
<dbReference type="GO" id="GO:0030655">
    <property type="term" value="P:beta-lactam antibiotic catabolic process"/>
    <property type="evidence" value="ECO:0007669"/>
    <property type="project" value="InterPro"/>
</dbReference>
<dbReference type="InterPro" id="IPR000871">
    <property type="entry name" value="Beta-lactam_class-A"/>
</dbReference>
<feature type="signal peptide" evidence="8">
    <location>
        <begin position="1"/>
        <end position="27"/>
    </location>
</feature>
<dbReference type="PROSITE" id="PS00146">
    <property type="entry name" value="BETA_LACTAMASE_A"/>
    <property type="match status" value="1"/>
</dbReference>
<evidence type="ECO:0000256" key="3">
    <source>
        <dbReference type="ARBA" id="ARBA00012865"/>
    </source>
</evidence>
<evidence type="ECO:0000256" key="7">
    <source>
        <dbReference type="SAM" id="MobiDB-lite"/>
    </source>
</evidence>
<evidence type="ECO:0000256" key="6">
    <source>
        <dbReference type="RuleBase" id="RU361140"/>
    </source>
</evidence>
<keyword evidence="5 6" id="KW-0046">Antibiotic resistance</keyword>
<keyword evidence="8" id="KW-0732">Signal</keyword>
<dbReference type="AlphaFoldDB" id="A0A7I8HQV6"/>
<dbReference type="InterPro" id="IPR045155">
    <property type="entry name" value="Beta-lactam_cat"/>
</dbReference>
<feature type="compositionally biased region" description="Basic and acidic residues" evidence="7">
    <location>
        <begin position="163"/>
        <end position="172"/>
    </location>
</feature>
<comment type="catalytic activity">
    <reaction evidence="1 6">
        <text>a beta-lactam + H2O = a substituted beta-amino acid</text>
        <dbReference type="Rhea" id="RHEA:20401"/>
        <dbReference type="ChEBI" id="CHEBI:15377"/>
        <dbReference type="ChEBI" id="CHEBI:35627"/>
        <dbReference type="ChEBI" id="CHEBI:140347"/>
        <dbReference type="EC" id="3.5.2.6"/>
    </reaction>
</comment>
<feature type="domain" description="Beta-lactamase class A catalytic" evidence="9">
    <location>
        <begin position="49"/>
        <end position="266"/>
    </location>
</feature>
<dbReference type="RefSeq" id="WP_011270171.1">
    <property type="nucleotide sequence ID" value="NZ_JADEVF010000004.1"/>
</dbReference>
<dbReference type="InterPro" id="IPR012338">
    <property type="entry name" value="Beta-lactam/transpept-like"/>
</dbReference>
<evidence type="ECO:0000256" key="2">
    <source>
        <dbReference type="ARBA" id="ARBA00009009"/>
    </source>
</evidence>
<reference evidence="10" key="1">
    <citation type="submission" date="2020-10" db="EMBL/GenBank/DDBJ databases">
        <title>Detection of Enterobacter kobei producing GES-24 beta-lactamase from hospital sewage.</title>
        <authorList>
            <person name="Hayashi W."/>
            <person name="Soga E."/>
            <person name="Iimura M."/>
            <person name="Yoshida S."/>
            <person name="Izumi K."/>
            <person name="Nagano Y."/>
            <person name="Nagano N."/>
        </authorList>
    </citation>
    <scope>NUCLEOTIDE SEQUENCE</scope>
    <source>
        <strain evidence="10">IPM1H4</strain>
        <plasmid evidence="10">pIPM1H4-GES24</plasmid>
    </source>
</reference>
<dbReference type="PRINTS" id="PR00118">
    <property type="entry name" value="BLACTAMASEA"/>
</dbReference>
<evidence type="ECO:0000256" key="1">
    <source>
        <dbReference type="ARBA" id="ARBA00001526"/>
    </source>
</evidence>
<dbReference type="PROSITE" id="PS51257">
    <property type="entry name" value="PROKAR_LIPOPROTEIN"/>
    <property type="match status" value="1"/>
</dbReference>
<dbReference type="GO" id="GO:0046677">
    <property type="term" value="P:response to antibiotic"/>
    <property type="evidence" value="ECO:0007669"/>
    <property type="project" value="UniProtKB-UniRule"/>
</dbReference>
<dbReference type="EMBL" id="LC589062">
    <property type="protein sequence ID" value="BCM64580.1"/>
    <property type="molecule type" value="Genomic_DNA"/>
</dbReference>
<dbReference type="SUPFAM" id="SSF56601">
    <property type="entry name" value="beta-lactamase/transpeptidase-like"/>
    <property type="match status" value="1"/>
</dbReference>
<dbReference type="NCBIfam" id="NF033103">
    <property type="entry name" value="bla_class_A"/>
    <property type="match status" value="1"/>
</dbReference>
<comment type="similarity">
    <text evidence="2 6">Belongs to the class-A beta-lactamase family.</text>
</comment>
<geneLocation type="plasmid" evidence="10">
    <name>pIPM1H4-GES24</name>
</geneLocation>
<feature type="region of interest" description="Disordered" evidence="7">
    <location>
        <begin position="163"/>
        <end position="184"/>
    </location>
</feature>